<keyword evidence="1" id="KW-1133">Transmembrane helix</keyword>
<evidence type="ECO:0000313" key="2">
    <source>
        <dbReference type="EMBL" id="KHK91254.1"/>
    </source>
</evidence>
<evidence type="ECO:0000256" key="1">
    <source>
        <dbReference type="SAM" id="Phobius"/>
    </source>
</evidence>
<dbReference type="EMBL" id="JTDI01000003">
    <property type="protein sequence ID" value="KHK91254.1"/>
    <property type="molecule type" value="Genomic_DNA"/>
</dbReference>
<proteinExistence type="predicted"/>
<feature type="transmembrane region" description="Helical" evidence="1">
    <location>
        <begin position="42"/>
        <end position="68"/>
    </location>
</feature>
<keyword evidence="1" id="KW-0472">Membrane</keyword>
<evidence type="ECO:0000313" key="3">
    <source>
        <dbReference type="Proteomes" id="UP000031057"/>
    </source>
</evidence>
<dbReference type="AlphaFoldDB" id="A0A0B1ZPN1"/>
<dbReference type="OrthoDB" id="7410871at2"/>
<dbReference type="STRING" id="1348853.LK12_10205"/>
<name>A0A0B1ZPN1_9SPHN</name>
<comment type="caution">
    <text evidence="2">The sequence shown here is derived from an EMBL/GenBank/DDBJ whole genome shotgun (WGS) entry which is preliminary data.</text>
</comment>
<organism evidence="2 3">
    <name type="scientific">Novosphingobium malaysiense</name>
    <dbReference type="NCBI Taxonomy" id="1348853"/>
    <lineage>
        <taxon>Bacteria</taxon>
        <taxon>Pseudomonadati</taxon>
        <taxon>Pseudomonadota</taxon>
        <taxon>Alphaproteobacteria</taxon>
        <taxon>Sphingomonadales</taxon>
        <taxon>Sphingomonadaceae</taxon>
        <taxon>Novosphingobium</taxon>
    </lineage>
</organism>
<dbReference type="RefSeq" id="WP_039283075.1">
    <property type="nucleotide sequence ID" value="NZ_JTDI01000003.1"/>
</dbReference>
<keyword evidence="3" id="KW-1185">Reference proteome</keyword>
<sequence length="80" mass="8453">MTDHDPLNDKRPNGTGDFIYDARQELAGMLQDGLDHPSTKPVLAWGALGAVAGAMLPVVSVGLGLAAGAGYKFYKRVRPD</sequence>
<reference evidence="2 3" key="1">
    <citation type="submission" date="2014-10" db="EMBL/GenBank/DDBJ databases">
        <title>Genome sequence of Novosphingobium malaysiense MUSC 273(T).</title>
        <authorList>
            <person name="Lee L.-H."/>
        </authorList>
    </citation>
    <scope>NUCLEOTIDE SEQUENCE [LARGE SCALE GENOMIC DNA]</scope>
    <source>
        <strain evidence="2 3">MUSC 273</strain>
    </source>
</reference>
<keyword evidence="1" id="KW-0812">Transmembrane</keyword>
<accession>A0A0B1ZPN1</accession>
<dbReference type="Proteomes" id="UP000031057">
    <property type="component" value="Unassembled WGS sequence"/>
</dbReference>
<gene>
    <name evidence="2" type="ORF">LK12_10205</name>
</gene>
<protein>
    <submittedName>
        <fullName evidence="2">Uncharacterized protein</fullName>
    </submittedName>
</protein>